<dbReference type="Pfam" id="PF02899">
    <property type="entry name" value="Phage_int_SAM_1"/>
    <property type="match status" value="1"/>
</dbReference>
<dbReference type="GO" id="GO:0015074">
    <property type="term" value="P:DNA integration"/>
    <property type="evidence" value="ECO:0007669"/>
    <property type="project" value="UniProtKB-KW"/>
</dbReference>
<dbReference type="Proteomes" id="UP000050514">
    <property type="component" value="Unassembled WGS sequence"/>
</dbReference>
<evidence type="ECO:0000313" key="8">
    <source>
        <dbReference type="EMBL" id="KPL73978.1"/>
    </source>
</evidence>
<dbReference type="GO" id="GO:0003677">
    <property type="term" value="F:DNA binding"/>
    <property type="evidence" value="ECO:0007669"/>
    <property type="project" value="UniProtKB-UniRule"/>
</dbReference>
<dbReference type="InterPro" id="IPR010998">
    <property type="entry name" value="Integrase_recombinase_N"/>
</dbReference>
<evidence type="ECO:0000256" key="2">
    <source>
        <dbReference type="ARBA" id="ARBA00022908"/>
    </source>
</evidence>
<proteinExistence type="inferred from homology"/>
<evidence type="ECO:0000259" key="7">
    <source>
        <dbReference type="PROSITE" id="PS51900"/>
    </source>
</evidence>
<dbReference type="STRING" id="360411.AC812_13345"/>
<dbReference type="InterPro" id="IPR044068">
    <property type="entry name" value="CB"/>
</dbReference>
<dbReference type="Gene3D" id="1.10.150.130">
    <property type="match status" value="1"/>
</dbReference>
<evidence type="ECO:0000256" key="4">
    <source>
        <dbReference type="ARBA" id="ARBA00023172"/>
    </source>
</evidence>
<gene>
    <name evidence="8" type="ORF">AC812_13345</name>
</gene>
<evidence type="ECO:0000256" key="5">
    <source>
        <dbReference type="PROSITE-ProRule" id="PRU01248"/>
    </source>
</evidence>
<evidence type="ECO:0000256" key="1">
    <source>
        <dbReference type="ARBA" id="ARBA00008857"/>
    </source>
</evidence>
<comment type="caution">
    <text evidence="8">The sequence shown here is derived from an EMBL/GenBank/DDBJ whole genome shotgun (WGS) entry which is preliminary data.</text>
</comment>
<dbReference type="Gene3D" id="1.10.443.10">
    <property type="entry name" value="Intergrase catalytic core"/>
    <property type="match status" value="1"/>
</dbReference>
<dbReference type="PROSITE" id="PS51898">
    <property type="entry name" value="TYR_RECOMBINASE"/>
    <property type="match status" value="1"/>
</dbReference>
<dbReference type="Pfam" id="PF00589">
    <property type="entry name" value="Phage_integrase"/>
    <property type="match status" value="1"/>
</dbReference>
<reference evidence="8 9" key="1">
    <citation type="submission" date="2015-07" db="EMBL/GenBank/DDBJ databases">
        <title>Draft genome of Bellilinea caldifistulae DSM 17877.</title>
        <authorList>
            <person name="Hemp J."/>
            <person name="Ward L.M."/>
            <person name="Pace L.A."/>
            <person name="Fischer W.W."/>
        </authorList>
    </citation>
    <scope>NUCLEOTIDE SEQUENCE [LARGE SCALE GENOMIC DNA]</scope>
    <source>
        <strain evidence="8 9">GOMI-1</strain>
    </source>
</reference>
<feature type="domain" description="Core-binding (CB)" evidence="7">
    <location>
        <begin position="1"/>
        <end position="80"/>
    </location>
</feature>
<evidence type="ECO:0000259" key="6">
    <source>
        <dbReference type="PROSITE" id="PS51898"/>
    </source>
</evidence>
<name>A0A0N8GM08_9CHLR</name>
<protein>
    <recommendedName>
        <fullName evidence="10">Integrase</fullName>
    </recommendedName>
</protein>
<evidence type="ECO:0000256" key="3">
    <source>
        <dbReference type="ARBA" id="ARBA00023125"/>
    </source>
</evidence>
<dbReference type="InterPro" id="IPR011010">
    <property type="entry name" value="DNA_brk_join_enz"/>
</dbReference>
<evidence type="ECO:0000313" key="9">
    <source>
        <dbReference type="Proteomes" id="UP000050514"/>
    </source>
</evidence>
<dbReference type="PANTHER" id="PTHR30349">
    <property type="entry name" value="PHAGE INTEGRASE-RELATED"/>
    <property type="match status" value="1"/>
</dbReference>
<dbReference type="InterPro" id="IPR050090">
    <property type="entry name" value="Tyrosine_recombinase_XerCD"/>
</dbReference>
<keyword evidence="2" id="KW-0229">DNA integration</keyword>
<sequence length="293" mass="33518">MEAFIIDRQSSGLSSNTIQFYRNCLRRFIEFCDSQAITQIDQVAPDTIRAYLLWLEQNGHNPSGRHAHYRSLRAFMFWLETELGEDTYRAPIRKVKPPKVPKEIIEGVSLDDVQRMIDACKGNRFTDLRDKALLFFLLDAGTRASEALAVDLADVDFATGGVLIRKGKGNKSRMVYFGKNTRRAITAYLKNREDDHPALWVNEKGERLTRFGLDKVLRVRAKEAGITNPPSAHDFRRAFALNMLRSGCDVFTLQRLMGHSDLTVLRRYLAQNENDLQQAHQRFSPVENLAKKG</sequence>
<dbReference type="AlphaFoldDB" id="A0A0N8GM08"/>
<keyword evidence="9" id="KW-1185">Reference proteome</keyword>
<dbReference type="SUPFAM" id="SSF56349">
    <property type="entry name" value="DNA breaking-rejoining enzymes"/>
    <property type="match status" value="1"/>
</dbReference>
<keyword evidence="4" id="KW-0233">DNA recombination</keyword>
<dbReference type="InterPro" id="IPR002104">
    <property type="entry name" value="Integrase_catalytic"/>
</dbReference>
<dbReference type="EMBL" id="LGHJ01000019">
    <property type="protein sequence ID" value="KPL73978.1"/>
    <property type="molecule type" value="Genomic_DNA"/>
</dbReference>
<feature type="domain" description="Tyr recombinase" evidence="6">
    <location>
        <begin position="103"/>
        <end position="281"/>
    </location>
</feature>
<dbReference type="PANTHER" id="PTHR30349:SF41">
    <property type="entry name" value="INTEGRASE_RECOMBINASE PROTEIN MJ0367-RELATED"/>
    <property type="match status" value="1"/>
</dbReference>
<dbReference type="InterPro" id="IPR013762">
    <property type="entry name" value="Integrase-like_cat_sf"/>
</dbReference>
<dbReference type="InterPro" id="IPR004107">
    <property type="entry name" value="Integrase_SAM-like_N"/>
</dbReference>
<comment type="similarity">
    <text evidence="1">Belongs to the 'phage' integrase family.</text>
</comment>
<accession>A0A0N8GM08</accession>
<dbReference type="PROSITE" id="PS51900">
    <property type="entry name" value="CB"/>
    <property type="match status" value="1"/>
</dbReference>
<dbReference type="GO" id="GO:0006310">
    <property type="term" value="P:DNA recombination"/>
    <property type="evidence" value="ECO:0007669"/>
    <property type="project" value="UniProtKB-KW"/>
</dbReference>
<organism evidence="8 9">
    <name type="scientific">Bellilinea caldifistulae</name>
    <dbReference type="NCBI Taxonomy" id="360411"/>
    <lineage>
        <taxon>Bacteria</taxon>
        <taxon>Bacillati</taxon>
        <taxon>Chloroflexota</taxon>
        <taxon>Anaerolineae</taxon>
        <taxon>Anaerolineales</taxon>
        <taxon>Anaerolineaceae</taxon>
        <taxon>Bellilinea</taxon>
    </lineage>
</organism>
<evidence type="ECO:0008006" key="10">
    <source>
        <dbReference type="Google" id="ProtNLM"/>
    </source>
</evidence>
<keyword evidence="3 5" id="KW-0238">DNA-binding</keyword>